<dbReference type="RefSeq" id="WP_264603287.1">
    <property type="nucleotide sequence ID" value="NZ_JAOQNS010000014.1"/>
</dbReference>
<keyword evidence="2" id="KW-1185">Reference proteome</keyword>
<protein>
    <submittedName>
        <fullName evidence="1">Uncharacterized protein</fullName>
    </submittedName>
</protein>
<dbReference type="EMBL" id="JAOQNS010000014">
    <property type="protein sequence ID" value="MCW2309709.1"/>
    <property type="molecule type" value="Genomic_DNA"/>
</dbReference>
<name>A0ABT3HHC9_9HYPH</name>
<evidence type="ECO:0000313" key="2">
    <source>
        <dbReference type="Proteomes" id="UP001209755"/>
    </source>
</evidence>
<sequence length="64" mass="7072">MIGKIVRRMRAWHLRRQRTLARERQLVAVATVMTAALRDVPLTTSHPGGAGGFLADMMRADADA</sequence>
<comment type="caution">
    <text evidence="1">The sequence shown here is derived from an EMBL/GenBank/DDBJ whole genome shotgun (WGS) entry which is preliminary data.</text>
</comment>
<proteinExistence type="predicted"/>
<reference evidence="2" key="1">
    <citation type="submission" date="2023-07" db="EMBL/GenBank/DDBJ databases">
        <title>Genome sequencing of Purple Non-Sulfur Bacteria from various extreme environments.</title>
        <authorList>
            <person name="Mayer M."/>
        </authorList>
    </citation>
    <scope>NUCLEOTIDE SEQUENCE [LARGE SCALE GENOMIC DNA]</scope>
    <source>
        <strain evidence="2">DSM 17935</strain>
    </source>
</reference>
<organism evidence="1 2">
    <name type="scientific">Rhodobium gokarnense</name>
    <dbReference type="NCBI Taxonomy" id="364296"/>
    <lineage>
        <taxon>Bacteria</taxon>
        <taxon>Pseudomonadati</taxon>
        <taxon>Pseudomonadota</taxon>
        <taxon>Alphaproteobacteria</taxon>
        <taxon>Hyphomicrobiales</taxon>
        <taxon>Rhodobiaceae</taxon>
        <taxon>Rhodobium</taxon>
    </lineage>
</organism>
<accession>A0ABT3HHC9</accession>
<dbReference type="Proteomes" id="UP001209755">
    <property type="component" value="Unassembled WGS sequence"/>
</dbReference>
<gene>
    <name evidence="1" type="ORF">M2319_004068</name>
</gene>
<evidence type="ECO:0000313" key="1">
    <source>
        <dbReference type="EMBL" id="MCW2309709.1"/>
    </source>
</evidence>